<evidence type="ECO:0000259" key="1">
    <source>
        <dbReference type="Pfam" id="PF02464"/>
    </source>
</evidence>
<organism evidence="2">
    <name type="scientific">hot springs metagenome</name>
    <dbReference type="NCBI Taxonomy" id="433727"/>
    <lineage>
        <taxon>unclassified sequences</taxon>
        <taxon>metagenomes</taxon>
        <taxon>ecological metagenomes</taxon>
    </lineage>
</organism>
<dbReference type="EMBL" id="BLAB01000001">
    <property type="protein sequence ID" value="GER94070.1"/>
    <property type="molecule type" value="Genomic_DNA"/>
</dbReference>
<dbReference type="Pfam" id="PF02464">
    <property type="entry name" value="CinA"/>
    <property type="match status" value="1"/>
</dbReference>
<dbReference type="NCBIfam" id="TIGR00199">
    <property type="entry name" value="PncC_domain"/>
    <property type="match status" value="1"/>
</dbReference>
<feature type="domain" description="CinA C-terminal" evidence="1">
    <location>
        <begin position="8"/>
        <end position="157"/>
    </location>
</feature>
<dbReference type="SUPFAM" id="SSF142433">
    <property type="entry name" value="CinA-like"/>
    <property type="match status" value="1"/>
</dbReference>
<name>A0A5J4L5B7_9ZZZZ</name>
<gene>
    <name evidence="2" type="ORF">A45J_1828</name>
</gene>
<dbReference type="InterPro" id="IPR008136">
    <property type="entry name" value="CinA_C"/>
</dbReference>
<accession>A0A5J4L5B7</accession>
<dbReference type="AlphaFoldDB" id="A0A5J4L5B7"/>
<sequence>MNDEILKVIEKVHRLLTERKLTISVAESCTGGLISHYLTTLAGASAFFEAAVVSYSVESKEKILKVSPDLISSCGVVSIEVAKEMAKKVRLLTQTDYAISTTGNLGPDVLEGKEKGLVYIAIDTKEQTFARKLILKGDRESNKREAALQSLEFVIEVIENDKKDD</sequence>
<dbReference type="Gene3D" id="3.90.950.20">
    <property type="entry name" value="CinA-like"/>
    <property type="match status" value="1"/>
</dbReference>
<comment type="caution">
    <text evidence="2">The sequence shown here is derived from an EMBL/GenBank/DDBJ whole genome shotgun (WGS) entry which is preliminary data.</text>
</comment>
<proteinExistence type="predicted"/>
<reference evidence="2" key="1">
    <citation type="submission" date="2019-10" db="EMBL/GenBank/DDBJ databases">
        <title>Metagenomic sequencing of thiosulfate-disproportionating enrichment culture.</title>
        <authorList>
            <person name="Umezawa K."/>
            <person name="Kojima H."/>
            <person name="Fukui M."/>
        </authorList>
    </citation>
    <scope>NUCLEOTIDE SEQUENCE</scope>
    <source>
        <strain evidence="2">45J</strain>
    </source>
</reference>
<dbReference type="InterPro" id="IPR036653">
    <property type="entry name" value="CinA-like_C"/>
</dbReference>
<protein>
    <submittedName>
        <fullName evidence="2">CinA family protein</fullName>
    </submittedName>
</protein>
<evidence type="ECO:0000313" key="2">
    <source>
        <dbReference type="EMBL" id="GER94070.1"/>
    </source>
</evidence>